<protein>
    <submittedName>
        <fullName evidence="1">Uncharacterized protein</fullName>
    </submittedName>
</protein>
<name>A0A0G4I4V2_9ALVE</name>
<evidence type="ECO:0000313" key="1">
    <source>
        <dbReference type="EMBL" id="CEM51962.1"/>
    </source>
</evidence>
<gene>
    <name evidence="1" type="ORF">Cvel_10980</name>
</gene>
<reference evidence="1" key="1">
    <citation type="submission" date="2014-11" db="EMBL/GenBank/DDBJ databases">
        <authorList>
            <person name="Otto D Thomas"/>
            <person name="Naeem Raeece"/>
        </authorList>
    </citation>
    <scope>NUCLEOTIDE SEQUENCE</scope>
</reference>
<organism evidence="1">
    <name type="scientific">Chromera velia CCMP2878</name>
    <dbReference type="NCBI Taxonomy" id="1169474"/>
    <lineage>
        <taxon>Eukaryota</taxon>
        <taxon>Sar</taxon>
        <taxon>Alveolata</taxon>
        <taxon>Colpodellida</taxon>
        <taxon>Chromeraceae</taxon>
        <taxon>Chromera</taxon>
    </lineage>
</organism>
<dbReference type="EMBL" id="CDMZ01005101">
    <property type="protein sequence ID" value="CEM51962.1"/>
    <property type="molecule type" value="Genomic_DNA"/>
</dbReference>
<proteinExistence type="predicted"/>
<dbReference type="AlphaFoldDB" id="A0A0G4I4V2"/>
<sequence length="138" mass="15008">MGQVVSFVGNLLQKIWNGIVWVADYAYKALKSFFESVCKLVERITGLQLISTTASKKIEVKCKDGGKATLDGNKLTVEGPLEMKVTEFKNDFDLAFLKTSPDGNGRVDIDLDKLSSAMEKAKELDTSLGEVQEAAASA</sequence>
<dbReference type="VEuPathDB" id="CryptoDB:Cvel_10980"/>
<accession>A0A0G4I4V2</accession>